<keyword evidence="3" id="KW-1185">Reference proteome</keyword>
<name>A0AAD1VRF4_PELCU</name>
<organism evidence="2 3">
    <name type="scientific">Pelobates cultripes</name>
    <name type="common">Western spadefoot toad</name>
    <dbReference type="NCBI Taxonomy" id="61616"/>
    <lineage>
        <taxon>Eukaryota</taxon>
        <taxon>Metazoa</taxon>
        <taxon>Chordata</taxon>
        <taxon>Craniata</taxon>
        <taxon>Vertebrata</taxon>
        <taxon>Euteleostomi</taxon>
        <taxon>Amphibia</taxon>
        <taxon>Batrachia</taxon>
        <taxon>Anura</taxon>
        <taxon>Pelobatoidea</taxon>
        <taxon>Pelobatidae</taxon>
        <taxon>Pelobates</taxon>
    </lineage>
</organism>
<dbReference type="EMBL" id="OW240913">
    <property type="protein sequence ID" value="CAH2245786.1"/>
    <property type="molecule type" value="Genomic_DNA"/>
</dbReference>
<dbReference type="AlphaFoldDB" id="A0AAD1VRF4"/>
<protein>
    <submittedName>
        <fullName evidence="2">Uncharacterized protein</fullName>
    </submittedName>
</protein>
<evidence type="ECO:0000313" key="2">
    <source>
        <dbReference type="EMBL" id="CAH2245786.1"/>
    </source>
</evidence>
<accession>A0AAD1VRF4</accession>
<evidence type="ECO:0000313" key="3">
    <source>
        <dbReference type="Proteomes" id="UP001295444"/>
    </source>
</evidence>
<dbReference type="Proteomes" id="UP001295444">
    <property type="component" value="Chromosome 02"/>
</dbReference>
<feature type="region of interest" description="Disordered" evidence="1">
    <location>
        <begin position="140"/>
        <end position="161"/>
    </location>
</feature>
<reference evidence="2" key="1">
    <citation type="submission" date="2022-03" db="EMBL/GenBank/DDBJ databases">
        <authorList>
            <person name="Alioto T."/>
            <person name="Alioto T."/>
            <person name="Gomez Garrido J."/>
        </authorList>
    </citation>
    <scope>NUCLEOTIDE SEQUENCE</scope>
</reference>
<proteinExistence type="predicted"/>
<gene>
    <name evidence="2" type="ORF">PECUL_23A058468</name>
</gene>
<sequence length="907" mass="99595">MASTRPQLLSDQSSDTEPMWQGYDDALVPVLQMQSILKGLCRPTYATITKLHCKKIKASPIGEYNGSTHYSLSDIQMANISQLELSETDLQDSSSSMIVDHGYLSEQTMDEKDQSLFEEAFKNEKDQDVSMYVECSLEEEAEKDANKPRPFDINNKTNEDLSDDTECREAVENVHNMYKDIACQLTTVCLEREDNLDIPESSEDPAPDIDNDTNPICDQETVDLEFVNNQGVAVYSESYMPLDSSEDVYVCKLEVSCPSTTENDDSTVNLFTSDICGAETDVLFESSELDIDEFTETLAPGDYMETVYAYNVYDPEACDVEVSDNPDSLVFSESSPSVEESRHVYDSDADKSIYQDLMVCTENPESVDDSDNVCNSDVCYPEAGYQVFDQDLQLYTESHPPVGDTDIVYTSNICDHDGDLERAEHQDVFEYTAYPEIPGSETIENDFNMSSSAEHDLEAQKLPICTESLATVDVLDNVCTSDVDEPEGHDVIHSQGVEVCIESPVPVDSADNMYIGDDSDPEGGDLEGADNQDIFEIPGSETIQNDFNMSSSAEHDSEDQNVEICTESPAPVDSADNTYIDYDSDPEPGDLEGAVLTFNTECPETLSNVEDMHNTAFFEKETSSQESWKNQELAVNTESQAVDKTDNVFTSDVCDPEADNLERVADQHQPVCSVPQAEVDNTHRVHINYICDPDTGNLESVANQDLSTESPAAVVGTDTVYSSNAYDSEYGNIEQADNPDLPMCTENPASFDDTLYASDVCIAVTGVDCKEIPVNTESPTSLDNLDSVSTNGVCEPEADNLESVFNQDQPVCSVPPNEVDNTDCVCTNDVCSTDTCNIESVANQGTLCPVPELGTDSLYMSELYEPEADDLENVDNEGSAIPSHCLVSCLPVIAEKNLGAHQENGSA</sequence>
<evidence type="ECO:0000256" key="1">
    <source>
        <dbReference type="SAM" id="MobiDB-lite"/>
    </source>
</evidence>